<dbReference type="EMBL" id="LGUP01000002">
    <property type="protein sequence ID" value="KOG36567.1"/>
    <property type="molecule type" value="Genomic_DNA"/>
</dbReference>
<dbReference type="OrthoDB" id="4338346at2"/>
<evidence type="ECO:0000313" key="3">
    <source>
        <dbReference type="Proteomes" id="UP000037023"/>
    </source>
</evidence>
<accession>A0A0L8LEL0</accession>
<evidence type="ECO:0000256" key="1">
    <source>
        <dbReference type="SAM" id="MobiDB-lite"/>
    </source>
</evidence>
<name>A0A0L8LEL0_STRVR</name>
<proteinExistence type="predicted"/>
<feature type="region of interest" description="Disordered" evidence="1">
    <location>
        <begin position="39"/>
        <end position="69"/>
    </location>
</feature>
<organism evidence="2 3">
    <name type="scientific">Streptomyces viridochromogenes</name>
    <dbReference type="NCBI Taxonomy" id="1938"/>
    <lineage>
        <taxon>Bacteria</taxon>
        <taxon>Bacillati</taxon>
        <taxon>Actinomycetota</taxon>
        <taxon>Actinomycetes</taxon>
        <taxon>Kitasatosporales</taxon>
        <taxon>Streptomycetaceae</taxon>
        <taxon>Streptomyces</taxon>
    </lineage>
</organism>
<dbReference type="Proteomes" id="UP000037023">
    <property type="component" value="Unassembled WGS sequence"/>
</dbReference>
<dbReference type="PATRIC" id="fig|1938.6.peg.239"/>
<dbReference type="AlphaFoldDB" id="A0A0L8LEL0"/>
<evidence type="ECO:0000313" key="2">
    <source>
        <dbReference type="EMBL" id="KOG36567.1"/>
    </source>
</evidence>
<comment type="caution">
    <text evidence="2">The sequence shown here is derived from an EMBL/GenBank/DDBJ whole genome shotgun (WGS) entry which is preliminary data.</text>
</comment>
<protein>
    <submittedName>
        <fullName evidence="2">Uncharacterized protein</fullName>
    </submittedName>
</protein>
<gene>
    <name evidence="2" type="ORF">ADK34_01135</name>
</gene>
<reference evidence="2 3" key="1">
    <citation type="submission" date="2015-06" db="EMBL/GenBank/DDBJ databases">
        <authorList>
            <person name="Hoefler B.C."/>
            <person name="Straight P.D."/>
        </authorList>
    </citation>
    <scope>NUCLEOTIDE SEQUENCE [LARGE SCALE GENOMIC DNA]</scope>
    <source>
        <strain evidence="2 3">NRRL 3427</strain>
    </source>
</reference>
<sequence>METLITIAAIALLIALGTRLIHRLNAQHDARIAAHHFGDPFPAIRRPPGHGHRTPTEQAAHRRRTGTWP</sequence>
<dbReference type="RefSeq" id="WP_033202305.1">
    <property type="nucleotide sequence ID" value="NZ_LGUP01000002.1"/>
</dbReference>